<evidence type="ECO:0000259" key="9">
    <source>
        <dbReference type="Pfam" id="PF06429"/>
    </source>
</evidence>
<evidence type="ECO:0000256" key="4">
    <source>
        <dbReference type="ARBA" id="ARBA00023143"/>
    </source>
</evidence>
<dbReference type="PANTHER" id="PTHR30435">
    <property type="entry name" value="FLAGELLAR PROTEIN"/>
    <property type="match status" value="1"/>
</dbReference>
<protein>
    <recommendedName>
        <fullName evidence="3 6">Flagellar basal-body rod protein FlgG</fullName>
    </recommendedName>
    <alternativeName>
        <fullName evidence="5 7">Distal rod protein</fullName>
    </alternativeName>
</protein>
<evidence type="ECO:0000259" key="10">
    <source>
        <dbReference type="Pfam" id="PF22692"/>
    </source>
</evidence>
<name>A0ABV7E898_9SPHN</name>
<accession>A0ABV7E898</accession>
<keyword evidence="4 7" id="KW-0975">Bacterial flagellum</keyword>
<dbReference type="InterPro" id="IPR001444">
    <property type="entry name" value="Flag_bb_rod_N"/>
</dbReference>
<comment type="subcellular location">
    <subcellularLocation>
        <location evidence="1 7">Bacterial flagellum basal body</location>
    </subcellularLocation>
</comment>
<dbReference type="RefSeq" id="WP_336924588.1">
    <property type="nucleotide sequence ID" value="NZ_JBANRO010000001.1"/>
</dbReference>
<proteinExistence type="inferred from homology"/>
<dbReference type="EMBL" id="JBHRST010000022">
    <property type="protein sequence ID" value="MFC3098930.1"/>
    <property type="molecule type" value="Genomic_DNA"/>
</dbReference>
<dbReference type="InterPro" id="IPR012834">
    <property type="entry name" value="FlgG_G_neg"/>
</dbReference>
<evidence type="ECO:0000313" key="11">
    <source>
        <dbReference type="EMBL" id="MFC3098930.1"/>
    </source>
</evidence>
<evidence type="ECO:0000256" key="7">
    <source>
        <dbReference type="RuleBase" id="RU362116"/>
    </source>
</evidence>
<feature type="domain" description="Flagellar hook protein FlgE/F/G-like D1" evidence="10">
    <location>
        <begin position="97"/>
        <end position="160"/>
    </location>
</feature>
<evidence type="ECO:0000256" key="2">
    <source>
        <dbReference type="ARBA" id="ARBA00009677"/>
    </source>
</evidence>
<gene>
    <name evidence="11" type="primary">flgG</name>
    <name evidence="11" type="ORF">ACFODU_14130</name>
</gene>
<dbReference type="SUPFAM" id="SSF117143">
    <property type="entry name" value="Flagellar hook protein flgE"/>
    <property type="match status" value="1"/>
</dbReference>
<feature type="domain" description="Flagellar basal-body/hook protein C-terminal" evidence="9">
    <location>
        <begin position="216"/>
        <end position="260"/>
    </location>
</feature>
<comment type="subunit">
    <text evidence="7">The basal body constitutes a major portion of the flagellar organelle and consists of four rings (L,P,S, and M) mounted on a central rod. The rod consists of about 26 subunits of FlgG in the distal portion, and FlgB, FlgC and FlgF are thought to build up the proximal portion of the rod with about 6 subunits each.</text>
</comment>
<evidence type="ECO:0000256" key="5">
    <source>
        <dbReference type="ARBA" id="ARBA00032912"/>
    </source>
</evidence>
<sequence>MPISALQIARTGLEAQDTRMRVIAHNLANIGTTGFKRDRADFQTLAYDDARVAGQRSNGDNAYAIGLNLGTGVSVQGTTRIQTQGSLNTTGNSLDMALDGDGYFQVELPGGQTAYTRAGNFSMSAEGTLVTAQGYPLVPAIQIPQGAQSISVGADGTVTAVVDGEAAPAELGQITIASFINPAGLQARGDNLLLETAASGAADVGVPGENGRGQIRQGMLEASNVNVVEELVDMIATQRAYEINSKMISAVDEMLRNANQTL</sequence>
<evidence type="ECO:0000313" key="12">
    <source>
        <dbReference type="Proteomes" id="UP001595456"/>
    </source>
</evidence>
<organism evidence="11 12">
    <name type="scientific">Alteraurantiacibacter palmitatis</name>
    <dbReference type="NCBI Taxonomy" id="2054628"/>
    <lineage>
        <taxon>Bacteria</taxon>
        <taxon>Pseudomonadati</taxon>
        <taxon>Pseudomonadota</taxon>
        <taxon>Alphaproteobacteria</taxon>
        <taxon>Sphingomonadales</taxon>
        <taxon>Erythrobacteraceae</taxon>
        <taxon>Alteraurantiacibacter</taxon>
    </lineage>
</organism>
<feature type="domain" description="Flagellar basal body rod protein N-terminal" evidence="8">
    <location>
        <begin position="6"/>
        <end position="36"/>
    </location>
</feature>
<keyword evidence="11" id="KW-0282">Flagellum</keyword>
<dbReference type="InterPro" id="IPR020013">
    <property type="entry name" value="Flagellar_FlgE/F/G"/>
</dbReference>
<keyword evidence="12" id="KW-1185">Reference proteome</keyword>
<dbReference type="Proteomes" id="UP001595456">
    <property type="component" value="Unassembled WGS sequence"/>
</dbReference>
<comment type="caution">
    <text evidence="11">The sequence shown here is derived from an EMBL/GenBank/DDBJ whole genome shotgun (WGS) entry which is preliminary data.</text>
</comment>
<dbReference type="InterPro" id="IPR053967">
    <property type="entry name" value="LlgE_F_G-like_D1"/>
</dbReference>
<dbReference type="NCBIfam" id="TIGR03506">
    <property type="entry name" value="FlgEFG_subfam"/>
    <property type="match status" value="2"/>
</dbReference>
<comment type="similarity">
    <text evidence="2 7">Belongs to the flagella basal body rod proteins family.</text>
</comment>
<dbReference type="Pfam" id="PF00460">
    <property type="entry name" value="Flg_bb_rod"/>
    <property type="match status" value="1"/>
</dbReference>
<dbReference type="InterPro" id="IPR010930">
    <property type="entry name" value="Flg_bb/hook_C_dom"/>
</dbReference>
<dbReference type="NCBIfam" id="TIGR02488">
    <property type="entry name" value="flgG_G_neg"/>
    <property type="match status" value="1"/>
</dbReference>
<reference evidence="12" key="1">
    <citation type="journal article" date="2019" name="Int. J. Syst. Evol. Microbiol.">
        <title>The Global Catalogue of Microorganisms (GCM) 10K type strain sequencing project: providing services to taxonomists for standard genome sequencing and annotation.</title>
        <authorList>
            <consortium name="The Broad Institute Genomics Platform"/>
            <consortium name="The Broad Institute Genome Sequencing Center for Infectious Disease"/>
            <person name="Wu L."/>
            <person name="Ma J."/>
        </authorList>
    </citation>
    <scope>NUCLEOTIDE SEQUENCE [LARGE SCALE GENOMIC DNA]</scope>
    <source>
        <strain evidence="12">KCTC 52607</strain>
    </source>
</reference>
<evidence type="ECO:0000259" key="8">
    <source>
        <dbReference type="Pfam" id="PF00460"/>
    </source>
</evidence>
<evidence type="ECO:0000256" key="1">
    <source>
        <dbReference type="ARBA" id="ARBA00004117"/>
    </source>
</evidence>
<dbReference type="InterPro" id="IPR037925">
    <property type="entry name" value="FlgE/F/G-like"/>
</dbReference>
<evidence type="ECO:0000256" key="6">
    <source>
        <dbReference type="NCBIfam" id="TIGR02488"/>
    </source>
</evidence>
<dbReference type="Pfam" id="PF22692">
    <property type="entry name" value="LlgE_F_G_D1"/>
    <property type="match status" value="1"/>
</dbReference>
<keyword evidence="11" id="KW-0969">Cilium</keyword>
<dbReference type="Pfam" id="PF06429">
    <property type="entry name" value="Flg_bbr_C"/>
    <property type="match status" value="1"/>
</dbReference>
<keyword evidence="11" id="KW-0966">Cell projection</keyword>
<evidence type="ECO:0000256" key="3">
    <source>
        <dbReference type="ARBA" id="ARBA00017948"/>
    </source>
</evidence>
<dbReference type="PANTHER" id="PTHR30435:SF19">
    <property type="entry name" value="FLAGELLAR BASAL-BODY ROD PROTEIN FLGG"/>
    <property type="match status" value="1"/>
</dbReference>